<organism evidence="3 4">
    <name type="scientific">Acer negundo</name>
    <name type="common">Box elder</name>
    <dbReference type="NCBI Taxonomy" id="4023"/>
    <lineage>
        <taxon>Eukaryota</taxon>
        <taxon>Viridiplantae</taxon>
        <taxon>Streptophyta</taxon>
        <taxon>Embryophyta</taxon>
        <taxon>Tracheophyta</taxon>
        <taxon>Spermatophyta</taxon>
        <taxon>Magnoliopsida</taxon>
        <taxon>eudicotyledons</taxon>
        <taxon>Gunneridae</taxon>
        <taxon>Pentapetalae</taxon>
        <taxon>rosids</taxon>
        <taxon>malvids</taxon>
        <taxon>Sapindales</taxon>
        <taxon>Sapindaceae</taxon>
        <taxon>Hippocastanoideae</taxon>
        <taxon>Acereae</taxon>
        <taxon>Acer</taxon>
    </lineage>
</organism>
<dbReference type="SUPFAM" id="SSF57756">
    <property type="entry name" value="Retrovirus zinc finger-like domains"/>
    <property type="match status" value="1"/>
</dbReference>
<proteinExistence type="predicted"/>
<keyword evidence="4" id="KW-1185">Reference proteome</keyword>
<dbReference type="EMBL" id="JAJSOW010000106">
    <property type="protein sequence ID" value="KAI9160193.1"/>
    <property type="molecule type" value="Genomic_DNA"/>
</dbReference>
<dbReference type="PROSITE" id="PS50013">
    <property type="entry name" value="CHROMO_2"/>
    <property type="match status" value="1"/>
</dbReference>
<evidence type="ECO:0000259" key="2">
    <source>
        <dbReference type="PROSITE" id="PS50013"/>
    </source>
</evidence>
<feature type="domain" description="Chromo" evidence="2">
    <location>
        <begin position="611"/>
        <end position="663"/>
    </location>
</feature>
<dbReference type="Gene3D" id="4.10.60.10">
    <property type="entry name" value="Zinc finger, CCHC-type"/>
    <property type="match status" value="1"/>
</dbReference>
<comment type="caution">
    <text evidence="3">The sequence shown here is derived from an EMBL/GenBank/DDBJ whole genome shotgun (WGS) entry which is preliminary data.</text>
</comment>
<protein>
    <recommendedName>
        <fullName evidence="2">Chromo domain-containing protein</fullName>
    </recommendedName>
</protein>
<feature type="compositionally biased region" description="Low complexity" evidence="1">
    <location>
        <begin position="22"/>
        <end position="35"/>
    </location>
</feature>
<feature type="region of interest" description="Disordered" evidence="1">
    <location>
        <begin position="374"/>
        <end position="393"/>
    </location>
</feature>
<feature type="compositionally biased region" description="Polar residues" evidence="1">
    <location>
        <begin position="7"/>
        <end position="21"/>
    </location>
</feature>
<dbReference type="InterPro" id="IPR005162">
    <property type="entry name" value="Retrotrans_gag_dom"/>
</dbReference>
<dbReference type="InterPro" id="IPR000953">
    <property type="entry name" value="Chromo/chromo_shadow_dom"/>
</dbReference>
<name>A0AAD5ICD1_ACENE</name>
<feature type="region of interest" description="Disordered" evidence="1">
    <location>
        <begin position="61"/>
        <end position="93"/>
    </location>
</feature>
<evidence type="ECO:0000313" key="4">
    <source>
        <dbReference type="Proteomes" id="UP001064489"/>
    </source>
</evidence>
<sequence>MPETRRGQSYNSMDQASHNAGPSNPETEPTQTPTNFQQQLDQLSQTLGSILHRLEVIQEHSTAGVGRDTDVEHRVPRQRDGIGDHEDEREVQLGGGRRYAHRAAPVQFRRPDVRQEPLDELTKRMKVEVSDFLGRLNPDAFQDWITALEDYFDWFSVPEERKVRFVKLKLKGPARAWWSSVEEQLRRTHQAPITDWVEMRDRLESKYLPINYDQLIYEDMLQWKQEPKASVDQYTERFHELSVRSKAVETETQSLARYLNGLKADLRKDMLTARVYNVEEAYQLALQLEKQANVSSNRRYQLADFGGSRPTTMFKQKLTEETVKSDPARDVRGKASEGPQCYKCKGFGHFAVVCPTRDKRIAYVCEKELIFEDEAEPSESPSTSEFAKQEEEEGEEILKAVDLPICVINRVLTGRKQPLAPKSNDWKRTNIFHTRVAHGNKALNMIIDNGSGSTPFSIVYGFNPRTPLEVSPLPLPTRVSEAGMDFSSYITTLHDDIRKRIATNTEEYAAHANLRRKNVQFNVGDQVLIRLRPERFSPGSFTKLHARRAGPFPILKKLGSNAYLIDLPVEYSFSPIFYIEDLTAYKGLDDHAQNAQMDSAPRIPVTPSNRDSVDAIIDHQFVSTRRGGYYKFLVRWATKPISEAVWLQAPEIQRLCPELFRQYTQINLPESSFNGGGN</sequence>
<feature type="region of interest" description="Disordered" evidence="1">
    <location>
        <begin position="1"/>
        <end position="35"/>
    </location>
</feature>
<accession>A0AAD5ICD1</accession>
<dbReference type="SUPFAM" id="SSF54160">
    <property type="entry name" value="Chromo domain-like"/>
    <property type="match status" value="1"/>
</dbReference>
<dbReference type="Pfam" id="PF03732">
    <property type="entry name" value="Retrotrans_gag"/>
    <property type="match status" value="1"/>
</dbReference>
<evidence type="ECO:0000313" key="3">
    <source>
        <dbReference type="EMBL" id="KAI9160193.1"/>
    </source>
</evidence>
<dbReference type="Pfam" id="PF24626">
    <property type="entry name" value="SH3_Tf2-1"/>
    <property type="match status" value="1"/>
</dbReference>
<dbReference type="InterPro" id="IPR036875">
    <property type="entry name" value="Znf_CCHC_sf"/>
</dbReference>
<dbReference type="AlphaFoldDB" id="A0AAD5ICD1"/>
<dbReference type="GO" id="GO:0008270">
    <property type="term" value="F:zinc ion binding"/>
    <property type="evidence" value="ECO:0007669"/>
    <property type="project" value="InterPro"/>
</dbReference>
<reference evidence="3" key="2">
    <citation type="submission" date="2023-02" db="EMBL/GenBank/DDBJ databases">
        <authorList>
            <person name="Swenson N.G."/>
            <person name="Wegrzyn J.L."/>
            <person name="Mcevoy S.L."/>
        </authorList>
    </citation>
    <scope>NUCLEOTIDE SEQUENCE</scope>
    <source>
        <strain evidence="3">91603</strain>
        <tissue evidence="3">Leaf</tissue>
    </source>
</reference>
<dbReference type="PANTHER" id="PTHR35046:SF26">
    <property type="entry name" value="RNA-DIRECTED DNA POLYMERASE"/>
    <property type="match status" value="1"/>
</dbReference>
<reference evidence="3" key="1">
    <citation type="journal article" date="2022" name="Plant J.">
        <title>Strategies of tolerance reflected in two North American maple genomes.</title>
        <authorList>
            <person name="McEvoy S.L."/>
            <person name="Sezen U.U."/>
            <person name="Trouern-Trend A."/>
            <person name="McMahon S.M."/>
            <person name="Schaberg P.G."/>
            <person name="Yang J."/>
            <person name="Wegrzyn J.L."/>
            <person name="Swenson N.G."/>
        </authorList>
    </citation>
    <scope>NUCLEOTIDE SEQUENCE</scope>
    <source>
        <strain evidence="3">91603</strain>
    </source>
</reference>
<dbReference type="GO" id="GO:0003676">
    <property type="term" value="F:nucleic acid binding"/>
    <property type="evidence" value="ECO:0007669"/>
    <property type="project" value="InterPro"/>
</dbReference>
<dbReference type="SMART" id="SM00343">
    <property type="entry name" value="ZnF_C2HC"/>
    <property type="match status" value="1"/>
</dbReference>
<dbReference type="Proteomes" id="UP001064489">
    <property type="component" value="Chromosome 2"/>
</dbReference>
<gene>
    <name evidence="3" type="ORF">LWI28_005940</name>
</gene>
<dbReference type="InterPro" id="IPR056924">
    <property type="entry name" value="SH3_Tf2-1"/>
</dbReference>
<dbReference type="InterPro" id="IPR001878">
    <property type="entry name" value="Znf_CCHC"/>
</dbReference>
<evidence type="ECO:0000256" key="1">
    <source>
        <dbReference type="SAM" id="MobiDB-lite"/>
    </source>
</evidence>
<feature type="compositionally biased region" description="Basic and acidic residues" evidence="1">
    <location>
        <begin position="67"/>
        <end position="91"/>
    </location>
</feature>
<dbReference type="PANTHER" id="PTHR35046">
    <property type="entry name" value="ZINC KNUCKLE (CCHC-TYPE) FAMILY PROTEIN"/>
    <property type="match status" value="1"/>
</dbReference>
<dbReference type="InterPro" id="IPR016197">
    <property type="entry name" value="Chromo-like_dom_sf"/>
</dbReference>